<name>A0A0P8YAE1_DROAN</name>
<dbReference type="Proteomes" id="UP000007801">
    <property type="component" value="Unassembled WGS sequence"/>
</dbReference>
<keyword evidence="1" id="KW-0732">Signal</keyword>
<protein>
    <submittedName>
        <fullName evidence="2">Uncharacterized protein</fullName>
    </submittedName>
</protein>
<sequence length="153" mass="18436">MNPKLFVSLLILDLVLGTPDEMFHHDYQEHYPDHIPRINKEYGDHYDDFGFPNGNHQENHDQFDYNIHPYVFTTEREEYHQDINNDSDIDERKISRMLIVLGHGILTTEKDVPVQDHHYPDYDHHNHHKDPDADYEIADRIVRYAMNKYHEEI</sequence>
<dbReference type="OrthoDB" id="7870158at2759"/>
<evidence type="ECO:0000313" key="3">
    <source>
        <dbReference type="Proteomes" id="UP000007801"/>
    </source>
</evidence>
<keyword evidence="3" id="KW-1185">Reference proteome</keyword>
<dbReference type="EMBL" id="CH902618">
    <property type="protein sequence ID" value="KPU78418.1"/>
    <property type="molecule type" value="Genomic_DNA"/>
</dbReference>
<gene>
    <name evidence="2" type="primary">Dana\GF27423</name>
    <name evidence="2" type="ORF">GF27423</name>
</gene>
<organism evidence="2 3">
    <name type="scientific">Drosophila ananassae</name>
    <name type="common">Fruit fly</name>
    <dbReference type="NCBI Taxonomy" id="7217"/>
    <lineage>
        <taxon>Eukaryota</taxon>
        <taxon>Metazoa</taxon>
        <taxon>Ecdysozoa</taxon>
        <taxon>Arthropoda</taxon>
        <taxon>Hexapoda</taxon>
        <taxon>Insecta</taxon>
        <taxon>Pterygota</taxon>
        <taxon>Neoptera</taxon>
        <taxon>Endopterygota</taxon>
        <taxon>Diptera</taxon>
        <taxon>Brachycera</taxon>
        <taxon>Muscomorpha</taxon>
        <taxon>Ephydroidea</taxon>
        <taxon>Drosophilidae</taxon>
        <taxon>Drosophila</taxon>
        <taxon>Sophophora</taxon>
    </lineage>
</organism>
<dbReference type="InParanoid" id="A0A0P8YAE1"/>
<dbReference type="GeneID" id="26514832"/>
<dbReference type="AlphaFoldDB" id="A0A0P8YAE1"/>
<feature type="signal peptide" evidence="1">
    <location>
        <begin position="1"/>
        <end position="17"/>
    </location>
</feature>
<proteinExistence type="predicted"/>
<feature type="chain" id="PRO_5006154403" evidence="1">
    <location>
        <begin position="18"/>
        <end position="153"/>
    </location>
</feature>
<reference evidence="2 3" key="1">
    <citation type="journal article" date="2007" name="Nature">
        <title>Evolution of genes and genomes on the Drosophila phylogeny.</title>
        <authorList>
            <consortium name="Drosophila 12 Genomes Consortium"/>
            <person name="Clark A.G."/>
            <person name="Eisen M.B."/>
            <person name="Smith D.R."/>
            <person name="Bergman C.M."/>
            <person name="Oliver B."/>
            <person name="Markow T.A."/>
            <person name="Kaufman T.C."/>
            <person name="Kellis M."/>
            <person name="Gelbart W."/>
            <person name="Iyer V.N."/>
            <person name="Pollard D.A."/>
            <person name="Sackton T.B."/>
            <person name="Larracuente A.M."/>
            <person name="Singh N.D."/>
            <person name="Abad J.P."/>
            <person name="Abt D.N."/>
            <person name="Adryan B."/>
            <person name="Aguade M."/>
            <person name="Akashi H."/>
            <person name="Anderson W.W."/>
            <person name="Aquadro C.F."/>
            <person name="Ardell D.H."/>
            <person name="Arguello R."/>
            <person name="Artieri C.G."/>
            <person name="Barbash D.A."/>
            <person name="Barker D."/>
            <person name="Barsanti P."/>
            <person name="Batterham P."/>
            <person name="Batzoglou S."/>
            <person name="Begun D."/>
            <person name="Bhutkar A."/>
            <person name="Blanco E."/>
            <person name="Bosak S.A."/>
            <person name="Bradley R.K."/>
            <person name="Brand A.D."/>
            <person name="Brent M.R."/>
            <person name="Brooks A.N."/>
            <person name="Brown R.H."/>
            <person name="Butlin R.K."/>
            <person name="Caggese C."/>
            <person name="Calvi B.R."/>
            <person name="Bernardo de Carvalho A."/>
            <person name="Caspi A."/>
            <person name="Castrezana S."/>
            <person name="Celniker S.E."/>
            <person name="Chang J.L."/>
            <person name="Chapple C."/>
            <person name="Chatterji S."/>
            <person name="Chinwalla A."/>
            <person name="Civetta A."/>
            <person name="Clifton S.W."/>
            <person name="Comeron J.M."/>
            <person name="Costello J.C."/>
            <person name="Coyne J.A."/>
            <person name="Daub J."/>
            <person name="David R.G."/>
            <person name="Delcher A.L."/>
            <person name="Delehaunty K."/>
            <person name="Do C.B."/>
            <person name="Ebling H."/>
            <person name="Edwards K."/>
            <person name="Eickbush T."/>
            <person name="Evans J.D."/>
            <person name="Filipski A."/>
            <person name="Findeiss S."/>
            <person name="Freyhult E."/>
            <person name="Fulton L."/>
            <person name="Fulton R."/>
            <person name="Garcia A.C."/>
            <person name="Gardiner A."/>
            <person name="Garfield D.A."/>
            <person name="Garvin B.E."/>
            <person name="Gibson G."/>
            <person name="Gilbert D."/>
            <person name="Gnerre S."/>
            <person name="Godfrey J."/>
            <person name="Good R."/>
            <person name="Gotea V."/>
            <person name="Gravely B."/>
            <person name="Greenberg A.J."/>
            <person name="Griffiths-Jones S."/>
            <person name="Gross S."/>
            <person name="Guigo R."/>
            <person name="Gustafson E.A."/>
            <person name="Haerty W."/>
            <person name="Hahn M.W."/>
            <person name="Halligan D.L."/>
            <person name="Halpern A.L."/>
            <person name="Halter G.M."/>
            <person name="Han M.V."/>
            <person name="Heger A."/>
            <person name="Hillier L."/>
            <person name="Hinrichs A.S."/>
            <person name="Holmes I."/>
            <person name="Hoskins R.A."/>
            <person name="Hubisz M.J."/>
            <person name="Hultmark D."/>
            <person name="Huntley M.A."/>
            <person name="Jaffe D.B."/>
            <person name="Jagadeeshan S."/>
            <person name="Jeck W.R."/>
            <person name="Johnson J."/>
            <person name="Jones C.D."/>
            <person name="Jordan W.C."/>
            <person name="Karpen G.H."/>
            <person name="Kataoka E."/>
            <person name="Keightley P.D."/>
            <person name="Kheradpour P."/>
            <person name="Kirkness E.F."/>
            <person name="Koerich L.B."/>
            <person name="Kristiansen K."/>
            <person name="Kudrna D."/>
            <person name="Kulathinal R.J."/>
            <person name="Kumar S."/>
            <person name="Kwok R."/>
            <person name="Lander E."/>
            <person name="Langley C.H."/>
            <person name="Lapoint R."/>
            <person name="Lazzaro B.P."/>
            <person name="Lee S.J."/>
            <person name="Levesque L."/>
            <person name="Li R."/>
            <person name="Lin C.F."/>
            <person name="Lin M.F."/>
            <person name="Lindblad-Toh K."/>
            <person name="Llopart A."/>
            <person name="Long M."/>
            <person name="Low L."/>
            <person name="Lozovsky E."/>
            <person name="Lu J."/>
            <person name="Luo M."/>
            <person name="Machado C.A."/>
            <person name="Makalowski W."/>
            <person name="Marzo M."/>
            <person name="Matsuda M."/>
            <person name="Matzkin L."/>
            <person name="McAllister B."/>
            <person name="McBride C.S."/>
            <person name="McKernan B."/>
            <person name="McKernan K."/>
            <person name="Mendez-Lago M."/>
            <person name="Minx P."/>
            <person name="Mollenhauer M.U."/>
            <person name="Montooth K."/>
            <person name="Mount S.M."/>
            <person name="Mu X."/>
            <person name="Myers E."/>
            <person name="Negre B."/>
            <person name="Newfeld S."/>
            <person name="Nielsen R."/>
            <person name="Noor M.A."/>
            <person name="O'Grady P."/>
            <person name="Pachter L."/>
            <person name="Papaceit M."/>
            <person name="Parisi M.J."/>
            <person name="Parisi M."/>
            <person name="Parts L."/>
            <person name="Pedersen J.S."/>
            <person name="Pesole G."/>
            <person name="Phillippy A.M."/>
            <person name="Ponting C.P."/>
            <person name="Pop M."/>
            <person name="Porcelli D."/>
            <person name="Powell J.R."/>
            <person name="Prohaska S."/>
            <person name="Pruitt K."/>
            <person name="Puig M."/>
            <person name="Quesneville H."/>
            <person name="Ram K.R."/>
            <person name="Rand D."/>
            <person name="Rasmussen M.D."/>
            <person name="Reed L.K."/>
            <person name="Reenan R."/>
            <person name="Reily A."/>
            <person name="Remington K.A."/>
            <person name="Rieger T.T."/>
            <person name="Ritchie M.G."/>
            <person name="Robin C."/>
            <person name="Rogers Y.H."/>
            <person name="Rohde C."/>
            <person name="Rozas J."/>
            <person name="Rubenfield M.J."/>
            <person name="Ruiz A."/>
            <person name="Russo S."/>
            <person name="Salzberg S.L."/>
            <person name="Sanchez-Gracia A."/>
            <person name="Saranga D.J."/>
            <person name="Sato H."/>
            <person name="Schaeffer S.W."/>
            <person name="Schatz M.C."/>
            <person name="Schlenke T."/>
            <person name="Schwartz R."/>
            <person name="Segarra C."/>
            <person name="Singh R.S."/>
            <person name="Sirot L."/>
            <person name="Sirota M."/>
            <person name="Sisneros N.B."/>
            <person name="Smith C.D."/>
            <person name="Smith T.F."/>
            <person name="Spieth J."/>
            <person name="Stage D.E."/>
            <person name="Stark A."/>
            <person name="Stephan W."/>
            <person name="Strausberg R.L."/>
            <person name="Strempel S."/>
            <person name="Sturgill D."/>
            <person name="Sutton G."/>
            <person name="Sutton G.G."/>
            <person name="Tao W."/>
            <person name="Teichmann S."/>
            <person name="Tobari Y.N."/>
            <person name="Tomimura Y."/>
            <person name="Tsolas J.M."/>
            <person name="Valente V.L."/>
            <person name="Venter E."/>
            <person name="Venter J.C."/>
            <person name="Vicario S."/>
            <person name="Vieira F.G."/>
            <person name="Vilella A.J."/>
            <person name="Villasante A."/>
            <person name="Walenz B."/>
            <person name="Wang J."/>
            <person name="Wasserman M."/>
            <person name="Watts T."/>
            <person name="Wilson D."/>
            <person name="Wilson R.K."/>
            <person name="Wing R.A."/>
            <person name="Wolfner M.F."/>
            <person name="Wong A."/>
            <person name="Wong G.K."/>
            <person name="Wu C.I."/>
            <person name="Wu G."/>
            <person name="Yamamoto D."/>
            <person name="Yang H.P."/>
            <person name="Yang S.P."/>
            <person name="Yorke J.A."/>
            <person name="Yoshida K."/>
            <person name="Zdobnov E."/>
            <person name="Zhang P."/>
            <person name="Zhang Y."/>
            <person name="Zimin A.V."/>
            <person name="Baldwin J."/>
            <person name="Abdouelleil A."/>
            <person name="Abdulkadir J."/>
            <person name="Abebe A."/>
            <person name="Abera B."/>
            <person name="Abreu J."/>
            <person name="Acer S.C."/>
            <person name="Aftuck L."/>
            <person name="Alexander A."/>
            <person name="An P."/>
            <person name="Anderson E."/>
            <person name="Anderson S."/>
            <person name="Arachi H."/>
            <person name="Azer M."/>
            <person name="Bachantsang P."/>
            <person name="Barry A."/>
            <person name="Bayul T."/>
            <person name="Berlin A."/>
            <person name="Bessette D."/>
            <person name="Bloom T."/>
            <person name="Blye J."/>
            <person name="Boguslavskiy L."/>
            <person name="Bonnet C."/>
            <person name="Boukhgalter B."/>
            <person name="Bourzgui I."/>
            <person name="Brown A."/>
            <person name="Cahill P."/>
            <person name="Channer S."/>
            <person name="Cheshatsang Y."/>
            <person name="Chuda L."/>
            <person name="Citroen M."/>
            <person name="Collymore A."/>
            <person name="Cooke P."/>
            <person name="Costello M."/>
            <person name="D'Aco K."/>
            <person name="Daza R."/>
            <person name="De Haan G."/>
            <person name="DeGray S."/>
            <person name="DeMaso C."/>
            <person name="Dhargay N."/>
            <person name="Dooley K."/>
            <person name="Dooley E."/>
            <person name="Doricent M."/>
            <person name="Dorje P."/>
            <person name="Dorjee K."/>
            <person name="Dupes A."/>
            <person name="Elong R."/>
            <person name="Falk J."/>
            <person name="Farina A."/>
            <person name="Faro S."/>
            <person name="Ferguson D."/>
            <person name="Fisher S."/>
            <person name="Foley C.D."/>
            <person name="Franke A."/>
            <person name="Friedrich D."/>
            <person name="Gadbois L."/>
            <person name="Gearin G."/>
            <person name="Gearin C.R."/>
            <person name="Giannoukos G."/>
            <person name="Goode T."/>
            <person name="Graham J."/>
            <person name="Grandbois E."/>
            <person name="Grewal S."/>
            <person name="Gyaltsen K."/>
            <person name="Hafez N."/>
            <person name="Hagos B."/>
            <person name="Hall J."/>
            <person name="Henson C."/>
            <person name="Hollinger A."/>
            <person name="Honan T."/>
            <person name="Huard M.D."/>
            <person name="Hughes L."/>
            <person name="Hurhula B."/>
            <person name="Husby M.E."/>
            <person name="Kamat A."/>
            <person name="Kanga B."/>
            <person name="Kashin S."/>
            <person name="Khazanovich D."/>
            <person name="Kisner P."/>
            <person name="Lance K."/>
            <person name="Lara M."/>
            <person name="Lee W."/>
            <person name="Lennon N."/>
            <person name="Letendre F."/>
            <person name="LeVine R."/>
            <person name="Lipovsky A."/>
            <person name="Liu X."/>
            <person name="Liu J."/>
            <person name="Liu S."/>
            <person name="Lokyitsang T."/>
            <person name="Lokyitsang Y."/>
            <person name="Lubonja R."/>
            <person name="Lui A."/>
            <person name="MacDonald P."/>
            <person name="Magnisalis V."/>
            <person name="Maru K."/>
            <person name="Matthews C."/>
            <person name="McCusker W."/>
            <person name="McDonough S."/>
            <person name="Mehta T."/>
            <person name="Meldrim J."/>
            <person name="Meneus L."/>
            <person name="Mihai O."/>
            <person name="Mihalev A."/>
            <person name="Mihova T."/>
            <person name="Mittelman R."/>
            <person name="Mlenga V."/>
            <person name="Montmayeur A."/>
            <person name="Mulrain L."/>
            <person name="Navidi A."/>
            <person name="Naylor J."/>
            <person name="Negash T."/>
            <person name="Nguyen T."/>
            <person name="Nguyen N."/>
            <person name="Nicol R."/>
            <person name="Norbu C."/>
            <person name="Norbu N."/>
            <person name="Novod N."/>
            <person name="O'Neill B."/>
            <person name="Osman S."/>
            <person name="Markiewicz E."/>
            <person name="Oyono O.L."/>
            <person name="Patti C."/>
            <person name="Phunkhang P."/>
            <person name="Pierre F."/>
            <person name="Priest M."/>
            <person name="Raghuraman S."/>
            <person name="Rege F."/>
            <person name="Reyes R."/>
            <person name="Rise C."/>
            <person name="Rogov P."/>
            <person name="Ross K."/>
            <person name="Ryan E."/>
            <person name="Settipalli S."/>
            <person name="Shea T."/>
            <person name="Sherpa N."/>
            <person name="Shi L."/>
            <person name="Shih D."/>
            <person name="Sparrow T."/>
            <person name="Spaulding J."/>
            <person name="Stalker J."/>
            <person name="Stange-Thomann N."/>
            <person name="Stavropoulos S."/>
            <person name="Stone C."/>
            <person name="Strader C."/>
            <person name="Tesfaye S."/>
            <person name="Thomson T."/>
            <person name="Thoulutsang Y."/>
            <person name="Thoulutsang D."/>
            <person name="Topham K."/>
            <person name="Topping I."/>
            <person name="Tsamla T."/>
            <person name="Vassiliev H."/>
            <person name="Vo A."/>
            <person name="Wangchuk T."/>
            <person name="Wangdi T."/>
            <person name="Weiand M."/>
            <person name="Wilkinson J."/>
            <person name="Wilson A."/>
            <person name="Yadav S."/>
            <person name="Young G."/>
            <person name="Yu Q."/>
            <person name="Zembek L."/>
            <person name="Zhong D."/>
            <person name="Zimmer A."/>
            <person name="Zwirko Z."/>
            <person name="Jaffe D.B."/>
            <person name="Alvarez P."/>
            <person name="Brockman W."/>
            <person name="Butler J."/>
            <person name="Chin C."/>
            <person name="Gnerre S."/>
            <person name="Grabherr M."/>
            <person name="Kleber M."/>
            <person name="Mauceli E."/>
            <person name="MacCallum I."/>
        </authorList>
    </citation>
    <scope>NUCLEOTIDE SEQUENCE [LARGE SCALE GENOMIC DNA]</scope>
    <source>
        <strain evidence="3">Tucson 14024-0371.13</strain>
    </source>
</reference>
<evidence type="ECO:0000256" key="1">
    <source>
        <dbReference type="SAM" id="SignalP"/>
    </source>
</evidence>
<dbReference type="KEGG" id="dan:26514832"/>
<evidence type="ECO:0000313" key="2">
    <source>
        <dbReference type="EMBL" id="KPU78418.1"/>
    </source>
</evidence>
<accession>A0A0P8YAE1</accession>